<accession>A0ABV1KZS7</accession>
<dbReference type="EMBL" id="JASKHM010000014">
    <property type="protein sequence ID" value="MEQ4485243.1"/>
    <property type="molecule type" value="Genomic_DNA"/>
</dbReference>
<name>A0ABV1KZS7_9BACL</name>
<organism evidence="1 2">
    <name type="scientific">Cohnella silvisoli</name>
    <dbReference type="NCBI Taxonomy" id="2873699"/>
    <lineage>
        <taxon>Bacteria</taxon>
        <taxon>Bacillati</taxon>
        <taxon>Bacillota</taxon>
        <taxon>Bacilli</taxon>
        <taxon>Bacillales</taxon>
        <taxon>Paenibacillaceae</taxon>
        <taxon>Cohnella</taxon>
    </lineage>
</organism>
<gene>
    <name evidence="1" type="ORF">QJS35_22910</name>
</gene>
<evidence type="ECO:0000313" key="1">
    <source>
        <dbReference type="EMBL" id="MEQ4485243.1"/>
    </source>
</evidence>
<proteinExistence type="predicted"/>
<reference evidence="1 2" key="1">
    <citation type="journal article" date="2023" name="Genome Announc.">
        <title>Pan-Genome Analyses of the Genus Cohnella and Proposal of the Novel Species Cohnella silvisoli sp. nov., Isolated from Forest Soil.</title>
        <authorList>
            <person name="Wang C."/>
            <person name="Mao L."/>
            <person name="Bao G."/>
            <person name="Zhu H."/>
        </authorList>
    </citation>
    <scope>NUCLEOTIDE SEQUENCE [LARGE SCALE GENOMIC DNA]</scope>
    <source>
        <strain evidence="1 2">NL03-T5-1</strain>
    </source>
</reference>
<sequence length="85" mass="9964">MAQGAKIKLSHLSIHFNRTFKKCEGGDYDRKLFVAMYNNLVEAIEEFYSLEIRSPIIAVGFNEIYEKKFDELKDLEQSLEARKMI</sequence>
<comment type="caution">
    <text evidence="1">The sequence shown here is derived from an EMBL/GenBank/DDBJ whole genome shotgun (WGS) entry which is preliminary data.</text>
</comment>
<dbReference type="RefSeq" id="WP_232187324.1">
    <property type="nucleotide sequence ID" value="NZ_JAIOAP010000012.1"/>
</dbReference>
<dbReference type="Proteomes" id="UP001493487">
    <property type="component" value="Unassembled WGS sequence"/>
</dbReference>
<evidence type="ECO:0000313" key="2">
    <source>
        <dbReference type="Proteomes" id="UP001493487"/>
    </source>
</evidence>
<protein>
    <submittedName>
        <fullName evidence="1">Uncharacterized protein</fullName>
    </submittedName>
</protein>
<keyword evidence="2" id="KW-1185">Reference proteome</keyword>